<comment type="caution">
    <text evidence="1">The sequence shown here is derived from an EMBL/GenBank/DDBJ whole genome shotgun (WGS) entry which is preliminary data.</text>
</comment>
<reference evidence="1 2" key="1">
    <citation type="submission" date="2018-10" db="EMBL/GenBank/DDBJ databases">
        <title>Transmission dynamics of multidrug resistant bacteria on intensive care unit surfaces.</title>
        <authorList>
            <person name="D'Souza A.W."/>
            <person name="Potter R.F."/>
            <person name="Wallace M."/>
            <person name="Shupe A."/>
            <person name="Patel S."/>
            <person name="Sun S."/>
            <person name="Gul D."/>
            <person name="Kwon J.H."/>
            <person name="Andleeb S."/>
            <person name="Burnham C.-A.D."/>
            <person name="Dantas G."/>
        </authorList>
    </citation>
    <scope>NUCLEOTIDE SEQUENCE [LARGE SCALE GENOMIC DNA]</scope>
    <source>
        <strain evidence="1 2">EC_073</strain>
    </source>
</reference>
<gene>
    <name evidence="1" type="ORF">EGK68_25565</name>
</gene>
<evidence type="ECO:0000313" key="2">
    <source>
        <dbReference type="Proteomes" id="UP000275321"/>
    </source>
</evidence>
<organism evidence="1 2">
    <name type="scientific">Enterobacter cloacae</name>
    <dbReference type="NCBI Taxonomy" id="550"/>
    <lineage>
        <taxon>Bacteria</taxon>
        <taxon>Pseudomonadati</taxon>
        <taxon>Pseudomonadota</taxon>
        <taxon>Gammaproteobacteria</taxon>
        <taxon>Enterobacterales</taxon>
        <taxon>Enterobacteriaceae</taxon>
        <taxon>Enterobacter</taxon>
        <taxon>Enterobacter cloacae complex</taxon>
    </lineage>
</organism>
<sequence length="197" mass="22101">MVASTVSDLPLSDRGDLRTLTVRNIPSAVDEAITEQARKAGRSKSDFLQEFLVATFGDLIGNFIRTSELVALMDREMARMMDAELRESPYDAGLTLDGHREFCRILGILSEADLQRIMMAGVPHLSVRARQLEGLTRLSQGASLYAALLAEAATRDEKTLLTLYRSQFHMMSEEGFLEEAEEFRAAMRLPPLEREDF</sequence>
<dbReference type="EMBL" id="RHWT01000083">
    <property type="protein sequence ID" value="RSB22816.1"/>
    <property type="molecule type" value="Genomic_DNA"/>
</dbReference>
<protein>
    <submittedName>
        <fullName evidence="1">Uncharacterized protein</fullName>
    </submittedName>
</protein>
<name>A0A427KE40_ENTCL</name>
<dbReference type="RefSeq" id="WP_125366805.1">
    <property type="nucleotide sequence ID" value="NZ_RHWT01000083.1"/>
</dbReference>
<evidence type="ECO:0000313" key="1">
    <source>
        <dbReference type="EMBL" id="RSB22816.1"/>
    </source>
</evidence>
<dbReference type="Proteomes" id="UP000275321">
    <property type="component" value="Unassembled WGS sequence"/>
</dbReference>
<accession>A0A427KE40</accession>
<proteinExistence type="predicted"/>
<dbReference type="AlphaFoldDB" id="A0A427KE40"/>